<feature type="compositionally biased region" description="Polar residues" evidence="1">
    <location>
        <begin position="236"/>
        <end position="246"/>
    </location>
</feature>
<protein>
    <recommendedName>
        <fullName evidence="4">Signal transduction histidine kinase LytS</fullName>
    </recommendedName>
</protein>
<dbReference type="InterPro" id="IPR052948">
    <property type="entry name" value="Low_temp-induced_all0457"/>
</dbReference>
<feature type="region of interest" description="Disordered" evidence="1">
    <location>
        <begin position="50"/>
        <end position="73"/>
    </location>
</feature>
<evidence type="ECO:0000313" key="2">
    <source>
        <dbReference type="EMBL" id="MBW4658581.1"/>
    </source>
</evidence>
<dbReference type="PANTHER" id="PTHR36109:SF2">
    <property type="entry name" value="MEMBRANE PROTEIN"/>
    <property type="match status" value="1"/>
</dbReference>
<accession>A0A951ULB3</accession>
<organism evidence="2 3">
    <name type="scientific">Drouetiella hepatica Uher 2000/2452</name>
    <dbReference type="NCBI Taxonomy" id="904376"/>
    <lineage>
        <taxon>Bacteria</taxon>
        <taxon>Bacillati</taxon>
        <taxon>Cyanobacteriota</taxon>
        <taxon>Cyanophyceae</taxon>
        <taxon>Oculatellales</taxon>
        <taxon>Oculatellaceae</taxon>
        <taxon>Drouetiella</taxon>
    </lineage>
</organism>
<sequence>MVLGQHKRAVGTFSSHGDAEAVLRELRDSGFPMDRVSVVGRDIDRNSEISGAEASDRLSDAGRRAAHDTEAGTGAKTGAVAGGALGGLTGLLVGLGALAIPGIGPVMLGGAAATALATTISGGAIGAAAGTLVGGLVGLGIPEDRAKVYSDRVSQGSYLVMVEGSDEEIHQAELILSHRGIQDWGVYESNAKARDAAYPGGTLYSDGTPYADGAPVPGSHDPATHPAGTLYPEGTDVSNANRRNLG</sequence>
<feature type="compositionally biased region" description="Basic and acidic residues" evidence="1">
    <location>
        <begin position="54"/>
        <end position="70"/>
    </location>
</feature>
<reference evidence="2" key="1">
    <citation type="submission" date="2021-05" db="EMBL/GenBank/DDBJ databases">
        <authorList>
            <person name="Pietrasiak N."/>
            <person name="Ward R."/>
            <person name="Stajich J.E."/>
            <person name="Kurbessoian T."/>
        </authorList>
    </citation>
    <scope>NUCLEOTIDE SEQUENCE</scope>
    <source>
        <strain evidence="2">UHER 2000/2452</strain>
    </source>
</reference>
<name>A0A951ULB3_9CYAN</name>
<reference evidence="2" key="2">
    <citation type="journal article" date="2022" name="Microbiol. Resour. Announc.">
        <title>Metagenome Sequencing to Explore Phylogenomics of Terrestrial Cyanobacteria.</title>
        <authorList>
            <person name="Ward R.D."/>
            <person name="Stajich J.E."/>
            <person name="Johansen J.R."/>
            <person name="Huntemann M."/>
            <person name="Clum A."/>
            <person name="Foster B."/>
            <person name="Foster B."/>
            <person name="Roux S."/>
            <person name="Palaniappan K."/>
            <person name="Varghese N."/>
            <person name="Mukherjee S."/>
            <person name="Reddy T.B.K."/>
            <person name="Daum C."/>
            <person name="Copeland A."/>
            <person name="Chen I.A."/>
            <person name="Ivanova N.N."/>
            <person name="Kyrpides N.C."/>
            <person name="Shapiro N."/>
            <person name="Eloe-Fadrosh E.A."/>
            <person name="Pietrasiak N."/>
        </authorList>
    </citation>
    <scope>NUCLEOTIDE SEQUENCE</scope>
    <source>
        <strain evidence="2">UHER 2000/2452</strain>
    </source>
</reference>
<dbReference type="Proteomes" id="UP000757435">
    <property type="component" value="Unassembled WGS sequence"/>
</dbReference>
<evidence type="ECO:0000256" key="1">
    <source>
        <dbReference type="SAM" id="MobiDB-lite"/>
    </source>
</evidence>
<proteinExistence type="predicted"/>
<dbReference type="EMBL" id="JAHHHD010000006">
    <property type="protein sequence ID" value="MBW4658581.1"/>
    <property type="molecule type" value="Genomic_DNA"/>
</dbReference>
<evidence type="ECO:0008006" key="4">
    <source>
        <dbReference type="Google" id="ProtNLM"/>
    </source>
</evidence>
<gene>
    <name evidence="2" type="ORF">KME15_07895</name>
</gene>
<comment type="caution">
    <text evidence="2">The sequence shown here is derived from an EMBL/GenBank/DDBJ whole genome shotgun (WGS) entry which is preliminary data.</text>
</comment>
<dbReference type="PANTHER" id="PTHR36109">
    <property type="entry name" value="MEMBRANE PROTEIN-RELATED"/>
    <property type="match status" value="1"/>
</dbReference>
<evidence type="ECO:0000313" key="3">
    <source>
        <dbReference type="Proteomes" id="UP000757435"/>
    </source>
</evidence>
<dbReference type="AlphaFoldDB" id="A0A951ULB3"/>
<feature type="region of interest" description="Disordered" evidence="1">
    <location>
        <begin position="209"/>
        <end position="246"/>
    </location>
</feature>